<feature type="compositionally biased region" description="Basic residues" evidence="1">
    <location>
        <begin position="52"/>
        <end position="61"/>
    </location>
</feature>
<proteinExistence type="predicted"/>
<dbReference type="EMBL" id="JANPWB010000008">
    <property type="protein sequence ID" value="KAJ1159989.1"/>
    <property type="molecule type" value="Genomic_DNA"/>
</dbReference>
<keyword evidence="4" id="KW-1185">Reference proteome</keyword>
<evidence type="ECO:0000256" key="1">
    <source>
        <dbReference type="SAM" id="MobiDB-lite"/>
    </source>
</evidence>
<name>A0AAV7S4Q9_PLEWA</name>
<comment type="caution">
    <text evidence="3">The sequence shown here is derived from an EMBL/GenBank/DDBJ whole genome shotgun (WGS) entry which is preliminary data.</text>
</comment>
<sequence>MPSQTSPRGSWAKLTRERSSQTCWQKVLEETVAPQLLAFSKRFRGTILRTHFKHGSPKSRRTGREESFGNTLTEEKPVAQFEIRRNNGRPGTSALLETDDISPTELVQKLEETYTNEALRIIADIMKRINRMDLYEELRVKLGDSCTELCAKDQDSASGIGEALNSHKYAGRDKLVTDQQLMRLARCLGKSWKQIGIEVLGIENIKLEQIEEDNQNNLVMKAFYMLKAWKNKEKTKATPDHLCQLLSSDGVPLELEAYDFLND</sequence>
<dbReference type="SUPFAM" id="SSF47986">
    <property type="entry name" value="DEATH domain"/>
    <property type="match status" value="1"/>
</dbReference>
<dbReference type="Gene3D" id="1.10.533.10">
    <property type="entry name" value="Death Domain, Fas"/>
    <property type="match status" value="2"/>
</dbReference>
<feature type="region of interest" description="Disordered" evidence="1">
    <location>
        <begin position="52"/>
        <end position="76"/>
    </location>
</feature>
<organism evidence="3 4">
    <name type="scientific">Pleurodeles waltl</name>
    <name type="common">Iberian ribbed newt</name>
    <dbReference type="NCBI Taxonomy" id="8319"/>
    <lineage>
        <taxon>Eukaryota</taxon>
        <taxon>Metazoa</taxon>
        <taxon>Chordata</taxon>
        <taxon>Craniata</taxon>
        <taxon>Vertebrata</taxon>
        <taxon>Euteleostomi</taxon>
        <taxon>Amphibia</taxon>
        <taxon>Batrachia</taxon>
        <taxon>Caudata</taxon>
        <taxon>Salamandroidea</taxon>
        <taxon>Salamandridae</taxon>
        <taxon>Pleurodelinae</taxon>
        <taxon>Pleurodeles</taxon>
    </lineage>
</organism>
<accession>A0AAV7S4Q9</accession>
<protein>
    <recommendedName>
        <fullName evidence="2">Death domain-containing protein</fullName>
    </recommendedName>
</protein>
<dbReference type="PROSITE" id="PS50017">
    <property type="entry name" value="DEATH_DOMAIN"/>
    <property type="match status" value="1"/>
</dbReference>
<dbReference type="InterPro" id="IPR000488">
    <property type="entry name" value="Death_dom"/>
</dbReference>
<dbReference type="GO" id="GO:0007165">
    <property type="term" value="P:signal transduction"/>
    <property type="evidence" value="ECO:0007669"/>
    <property type="project" value="InterPro"/>
</dbReference>
<dbReference type="Proteomes" id="UP001066276">
    <property type="component" value="Chromosome 4_2"/>
</dbReference>
<feature type="domain" description="Death" evidence="2">
    <location>
        <begin position="200"/>
        <end position="246"/>
    </location>
</feature>
<feature type="compositionally biased region" description="Basic and acidic residues" evidence="1">
    <location>
        <begin position="62"/>
        <end position="76"/>
    </location>
</feature>
<dbReference type="Pfam" id="PF00531">
    <property type="entry name" value="Death"/>
    <property type="match status" value="1"/>
</dbReference>
<reference evidence="3" key="1">
    <citation type="journal article" date="2022" name="bioRxiv">
        <title>Sequencing and chromosome-scale assembly of the giantPleurodeles waltlgenome.</title>
        <authorList>
            <person name="Brown T."/>
            <person name="Elewa A."/>
            <person name="Iarovenko S."/>
            <person name="Subramanian E."/>
            <person name="Araus A.J."/>
            <person name="Petzold A."/>
            <person name="Susuki M."/>
            <person name="Suzuki K.-i.T."/>
            <person name="Hayashi T."/>
            <person name="Toyoda A."/>
            <person name="Oliveira C."/>
            <person name="Osipova E."/>
            <person name="Leigh N.D."/>
            <person name="Simon A."/>
            <person name="Yun M.H."/>
        </authorList>
    </citation>
    <scope>NUCLEOTIDE SEQUENCE</scope>
    <source>
        <strain evidence="3">20211129_DDA</strain>
        <tissue evidence="3">Liver</tissue>
    </source>
</reference>
<evidence type="ECO:0000313" key="4">
    <source>
        <dbReference type="Proteomes" id="UP001066276"/>
    </source>
</evidence>
<evidence type="ECO:0000259" key="2">
    <source>
        <dbReference type="PROSITE" id="PS50017"/>
    </source>
</evidence>
<dbReference type="InterPro" id="IPR011029">
    <property type="entry name" value="DEATH-like_dom_sf"/>
</dbReference>
<evidence type="ECO:0000313" key="3">
    <source>
        <dbReference type="EMBL" id="KAJ1159989.1"/>
    </source>
</evidence>
<dbReference type="CDD" id="cd01670">
    <property type="entry name" value="Death"/>
    <property type="match status" value="1"/>
</dbReference>
<gene>
    <name evidence="3" type="ORF">NDU88_000492</name>
</gene>
<dbReference type="AlphaFoldDB" id="A0AAV7S4Q9"/>
<dbReference type="SMART" id="SM00005">
    <property type="entry name" value="DEATH"/>
    <property type="match status" value="1"/>
</dbReference>